<gene>
    <name evidence="2" type="ORF">FSB_LOCUS31327</name>
</gene>
<proteinExistence type="predicted"/>
<dbReference type="EMBL" id="OIVN01002416">
    <property type="protein sequence ID" value="SPD03445.1"/>
    <property type="molecule type" value="Genomic_DNA"/>
</dbReference>
<feature type="compositionally biased region" description="Basic and acidic residues" evidence="1">
    <location>
        <begin position="42"/>
        <end position="51"/>
    </location>
</feature>
<protein>
    <submittedName>
        <fullName evidence="2">Uncharacterized protein</fullName>
    </submittedName>
</protein>
<organism evidence="2">
    <name type="scientific">Fagus sylvatica</name>
    <name type="common">Beechnut</name>
    <dbReference type="NCBI Taxonomy" id="28930"/>
    <lineage>
        <taxon>Eukaryota</taxon>
        <taxon>Viridiplantae</taxon>
        <taxon>Streptophyta</taxon>
        <taxon>Embryophyta</taxon>
        <taxon>Tracheophyta</taxon>
        <taxon>Spermatophyta</taxon>
        <taxon>Magnoliopsida</taxon>
        <taxon>eudicotyledons</taxon>
        <taxon>Gunneridae</taxon>
        <taxon>Pentapetalae</taxon>
        <taxon>rosids</taxon>
        <taxon>fabids</taxon>
        <taxon>Fagales</taxon>
        <taxon>Fagaceae</taxon>
        <taxon>Fagus</taxon>
    </lineage>
</organism>
<evidence type="ECO:0000256" key="1">
    <source>
        <dbReference type="SAM" id="MobiDB-lite"/>
    </source>
</evidence>
<dbReference type="AlphaFoldDB" id="A0A2N9GV38"/>
<name>A0A2N9GV38_FAGSY</name>
<evidence type="ECO:0000313" key="2">
    <source>
        <dbReference type="EMBL" id="SPD03445.1"/>
    </source>
</evidence>
<feature type="compositionally biased region" description="Basic and acidic residues" evidence="1">
    <location>
        <begin position="1"/>
        <end position="10"/>
    </location>
</feature>
<feature type="region of interest" description="Disordered" evidence="1">
    <location>
        <begin position="1"/>
        <end position="53"/>
    </location>
</feature>
<sequence>MVSHIGREKEIGEDDAASESIAMSSVKVGDSREAASCAGVGHEGEQGRERGGWGWLGRSWAREKESRGRGGWGWLKVAGQELGEREREQRKGAEA</sequence>
<accession>A0A2N9GV38</accession>
<reference evidence="2" key="1">
    <citation type="submission" date="2018-02" db="EMBL/GenBank/DDBJ databases">
        <authorList>
            <person name="Cohen D.B."/>
            <person name="Kent A.D."/>
        </authorList>
    </citation>
    <scope>NUCLEOTIDE SEQUENCE</scope>
</reference>